<keyword evidence="9 10" id="KW-0464">Manganese</keyword>
<dbReference type="FunFam" id="2.60.120.10:FF:000005">
    <property type="entry name" value="Germin-like protein subfamily 1 member 8"/>
    <property type="match status" value="1"/>
</dbReference>
<evidence type="ECO:0000256" key="4">
    <source>
        <dbReference type="ARBA" id="ARBA00022523"/>
    </source>
</evidence>
<evidence type="ECO:0000313" key="17">
    <source>
        <dbReference type="RefSeq" id="XP_011039272.1"/>
    </source>
</evidence>
<evidence type="ECO:0000256" key="10">
    <source>
        <dbReference type="PIRSR" id="PIRSR601929-1"/>
    </source>
</evidence>
<dbReference type="Pfam" id="PF00190">
    <property type="entry name" value="Cupin_1"/>
    <property type="match status" value="1"/>
</dbReference>
<dbReference type="InterPro" id="IPR006045">
    <property type="entry name" value="Cupin_1"/>
</dbReference>
<evidence type="ECO:0000256" key="11">
    <source>
        <dbReference type="PIRSR" id="PIRSR601929-2"/>
    </source>
</evidence>
<comment type="similarity">
    <text evidence="3 13">Belongs to the germin family.</text>
</comment>
<sequence>MLICNSTITINKSSCNHKFPSKTYFISTSLSVSLKQLRRIRMANRILVISTFISISFSMVASFEPSPLQDFCVADPTSSARVNGLACLDSNMVQANHFSFSGLHIPGNTSNALGSAVTPAFVGQIPGLNTLGISMARIDYAPWGLIPPHSHPRATEILTVLEGRLLVGFVTSNPDNRLITKVLEKGDVFVFPIGLVHFQRNVGLGSAFSISSLSSQNPGVVLVANTLFGSTPSIPNDILAKAFQVDKSVVVKLQAQF</sequence>
<dbReference type="Gene3D" id="2.60.120.10">
    <property type="entry name" value="Jelly Rolls"/>
    <property type="match status" value="1"/>
</dbReference>
<dbReference type="CDD" id="cd02241">
    <property type="entry name" value="cupin_OxOx"/>
    <property type="match status" value="1"/>
</dbReference>
<dbReference type="SMART" id="SM00835">
    <property type="entry name" value="Cupin_1"/>
    <property type="match status" value="1"/>
</dbReference>
<dbReference type="SUPFAM" id="SSF51182">
    <property type="entry name" value="RmlC-like cupins"/>
    <property type="match status" value="1"/>
</dbReference>
<dbReference type="PROSITE" id="PS00725">
    <property type="entry name" value="GERMIN"/>
    <property type="match status" value="1"/>
</dbReference>
<dbReference type="PANTHER" id="PTHR31238">
    <property type="entry name" value="GERMIN-LIKE PROTEIN SUBFAMILY 3 MEMBER 3"/>
    <property type="match status" value="1"/>
</dbReference>
<protein>
    <recommendedName>
        <fullName evidence="13">Germin-like protein</fullName>
    </recommendedName>
</protein>
<keyword evidence="14" id="KW-0812">Transmembrane</keyword>
<comment type="function">
    <text evidence="1">May play a role in plant defense. Probably has no oxalate oxidase activity even if the active site is conserved.</text>
</comment>
<feature type="binding site" evidence="11">
    <location>
        <position position="151"/>
    </location>
    <ligand>
        <name>Mn(2+)</name>
        <dbReference type="ChEBI" id="CHEBI:29035"/>
    </ligand>
</feature>
<dbReference type="Proteomes" id="UP000694918">
    <property type="component" value="Unplaced"/>
</dbReference>
<evidence type="ECO:0000256" key="8">
    <source>
        <dbReference type="ARBA" id="ARBA00023180"/>
    </source>
</evidence>
<keyword evidence="8" id="KW-0325">Glycoprotein</keyword>
<dbReference type="PRINTS" id="PR00325">
    <property type="entry name" value="GERMIN"/>
</dbReference>
<dbReference type="InterPro" id="IPR001929">
    <property type="entry name" value="Germin"/>
</dbReference>
<feature type="disulfide bond" evidence="12">
    <location>
        <begin position="72"/>
        <end position="87"/>
    </location>
</feature>
<feature type="binding site" evidence="11">
    <location>
        <position position="197"/>
    </location>
    <ligand>
        <name>Mn(2+)</name>
        <dbReference type="ChEBI" id="CHEBI:29035"/>
    </ligand>
</feature>
<keyword evidence="4 13" id="KW-0052">Apoplast</keyword>
<dbReference type="GO" id="GO:0030145">
    <property type="term" value="F:manganese ion binding"/>
    <property type="evidence" value="ECO:0007669"/>
    <property type="project" value="UniProtKB-UniRule"/>
</dbReference>
<accession>A0AAJ6V1I4</accession>
<keyword evidence="5 13" id="KW-0964">Secreted</keyword>
<keyword evidence="16" id="KW-1185">Reference proteome</keyword>
<dbReference type="AlphaFoldDB" id="A0AAJ6V1I4"/>
<evidence type="ECO:0000256" key="3">
    <source>
        <dbReference type="ARBA" id="ARBA00007456"/>
    </source>
</evidence>
<organism evidence="16 17">
    <name type="scientific">Populus euphratica</name>
    <name type="common">Euphrates poplar</name>
    <dbReference type="NCBI Taxonomy" id="75702"/>
    <lineage>
        <taxon>Eukaryota</taxon>
        <taxon>Viridiplantae</taxon>
        <taxon>Streptophyta</taxon>
        <taxon>Embryophyta</taxon>
        <taxon>Tracheophyta</taxon>
        <taxon>Spermatophyta</taxon>
        <taxon>Magnoliopsida</taxon>
        <taxon>eudicotyledons</taxon>
        <taxon>Gunneridae</taxon>
        <taxon>Pentapetalae</taxon>
        <taxon>rosids</taxon>
        <taxon>fabids</taxon>
        <taxon>Malpighiales</taxon>
        <taxon>Salicaceae</taxon>
        <taxon>Saliceae</taxon>
        <taxon>Populus</taxon>
    </lineage>
</organism>
<proteinExistence type="inferred from homology"/>
<dbReference type="GO" id="GO:0048046">
    <property type="term" value="C:apoplast"/>
    <property type="evidence" value="ECO:0007669"/>
    <property type="project" value="UniProtKB-SubCell"/>
</dbReference>
<keyword evidence="14" id="KW-1133">Transmembrane helix</keyword>
<evidence type="ECO:0000256" key="14">
    <source>
        <dbReference type="SAM" id="Phobius"/>
    </source>
</evidence>
<feature type="binding site" evidence="10">
    <location>
        <position position="156"/>
    </location>
    <ligand>
        <name>oxalate</name>
        <dbReference type="ChEBI" id="CHEBI:30623"/>
    </ligand>
</feature>
<feature type="binding site" evidence="10">
    <location>
        <position position="151"/>
    </location>
    <ligand>
        <name>oxalate</name>
        <dbReference type="ChEBI" id="CHEBI:30623"/>
    </ligand>
</feature>
<keyword evidence="6 10" id="KW-0479">Metal-binding</keyword>
<dbReference type="InterPro" id="IPR014710">
    <property type="entry name" value="RmlC-like_jellyroll"/>
</dbReference>
<evidence type="ECO:0000256" key="6">
    <source>
        <dbReference type="ARBA" id="ARBA00022723"/>
    </source>
</evidence>
<dbReference type="GeneID" id="105135891"/>
<feature type="binding site" evidence="11">
    <location>
        <position position="156"/>
    </location>
    <ligand>
        <name>Mn(2+)</name>
        <dbReference type="ChEBI" id="CHEBI:29035"/>
    </ligand>
</feature>
<evidence type="ECO:0000256" key="1">
    <source>
        <dbReference type="ARBA" id="ARBA00003629"/>
    </source>
</evidence>
<gene>
    <name evidence="17" type="primary">LOC105135891</name>
</gene>
<keyword evidence="14" id="KW-0472">Membrane</keyword>
<evidence type="ECO:0000256" key="9">
    <source>
        <dbReference type="ARBA" id="ARBA00023211"/>
    </source>
</evidence>
<dbReference type="InterPro" id="IPR019780">
    <property type="entry name" value="Germin_Mn-BS"/>
</dbReference>
<dbReference type="InterPro" id="IPR011051">
    <property type="entry name" value="RmlC_Cupin_sf"/>
</dbReference>
<reference evidence="17" key="1">
    <citation type="submission" date="2025-08" db="UniProtKB">
        <authorList>
            <consortium name="RefSeq"/>
        </authorList>
    </citation>
    <scope>IDENTIFICATION</scope>
</reference>
<evidence type="ECO:0000256" key="2">
    <source>
        <dbReference type="ARBA" id="ARBA00004271"/>
    </source>
</evidence>
<keyword evidence="7 12" id="KW-1015">Disulfide bond</keyword>
<feature type="binding site" evidence="11">
    <location>
        <position position="149"/>
    </location>
    <ligand>
        <name>Mn(2+)</name>
        <dbReference type="ChEBI" id="CHEBI:29035"/>
    </ligand>
</feature>
<evidence type="ECO:0000259" key="15">
    <source>
        <dbReference type="SMART" id="SM00835"/>
    </source>
</evidence>
<evidence type="ECO:0000256" key="5">
    <source>
        <dbReference type="ARBA" id="ARBA00022525"/>
    </source>
</evidence>
<dbReference type="RefSeq" id="XP_011039272.1">
    <property type="nucleotide sequence ID" value="XM_011040970.1"/>
</dbReference>
<evidence type="ECO:0000313" key="16">
    <source>
        <dbReference type="Proteomes" id="UP000694918"/>
    </source>
</evidence>
<evidence type="ECO:0000256" key="13">
    <source>
        <dbReference type="RuleBase" id="RU366015"/>
    </source>
</evidence>
<comment type="subcellular location">
    <subcellularLocation>
        <location evidence="2 13">Secreted</location>
        <location evidence="2 13">Extracellular space</location>
        <location evidence="2 13">Apoplast</location>
    </subcellularLocation>
</comment>
<feature type="domain" description="Cupin type-1" evidence="15">
    <location>
        <begin position="101"/>
        <end position="251"/>
    </location>
</feature>
<feature type="transmembrane region" description="Helical" evidence="14">
    <location>
        <begin position="43"/>
        <end position="63"/>
    </location>
</feature>
<dbReference type="KEGG" id="peu:105135891"/>
<evidence type="ECO:0000256" key="7">
    <source>
        <dbReference type="ARBA" id="ARBA00023157"/>
    </source>
</evidence>
<name>A0AAJ6V1I4_POPEU</name>
<evidence type="ECO:0000256" key="12">
    <source>
        <dbReference type="PIRSR" id="PIRSR601929-3"/>
    </source>
</evidence>